<sequence>MEEGEEVGVESGRAGRRMFIDRLARSHDLDCTRYTTAPARGHVEEGASEKFYTKICSTTTAGTWAV</sequence>
<keyword evidence="2" id="KW-1185">Reference proteome</keyword>
<protein>
    <submittedName>
        <fullName evidence="1">Uncharacterized protein</fullName>
    </submittedName>
</protein>
<name>A0A0P1BG22_9BASI</name>
<proteinExistence type="predicted"/>
<dbReference type="AlphaFoldDB" id="A0A0P1BG22"/>
<dbReference type="EMBL" id="CCYA01000249">
    <property type="protein sequence ID" value="CEH14857.1"/>
    <property type="molecule type" value="Genomic_DNA"/>
</dbReference>
<accession>A0A0P1BG22</accession>
<organism evidence="1 2">
    <name type="scientific">Ceraceosorus bombacis</name>
    <dbReference type="NCBI Taxonomy" id="401625"/>
    <lineage>
        <taxon>Eukaryota</taxon>
        <taxon>Fungi</taxon>
        <taxon>Dikarya</taxon>
        <taxon>Basidiomycota</taxon>
        <taxon>Ustilaginomycotina</taxon>
        <taxon>Exobasidiomycetes</taxon>
        <taxon>Ceraceosorales</taxon>
        <taxon>Ceraceosoraceae</taxon>
        <taxon>Ceraceosorus</taxon>
    </lineage>
</organism>
<evidence type="ECO:0000313" key="2">
    <source>
        <dbReference type="Proteomes" id="UP000054845"/>
    </source>
</evidence>
<dbReference type="Proteomes" id="UP000054845">
    <property type="component" value="Unassembled WGS sequence"/>
</dbReference>
<reference evidence="1 2" key="1">
    <citation type="submission" date="2014-09" db="EMBL/GenBank/DDBJ databases">
        <authorList>
            <person name="Magalhaes I.L.F."/>
            <person name="Oliveira U."/>
            <person name="Santos F.R."/>
            <person name="Vidigal T.H.D.A."/>
            <person name="Brescovit A.D."/>
            <person name="Santos A.J."/>
        </authorList>
    </citation>
    <scope>NUCLEOTIDE SEQUENCE [LARGE SCALE GENOMIC DNA]</scope>
</reference>
<evidence type="ECO:0000313" key="1">
    <source>
        <dbReference type="EMBL" id="CEH14857.1"/>
    </source>
</evidence>